<dbReference type="AlphaFoldDB" id="X0X6T8"/>
<name>X0X6T8_9ZZZZ</name>
<accession>X0X6T8</accession>
<dbReference type="Gene3D" id="3.40.630.10">
    <property type="entry name" value="Zn peptidases"/>
    <property type="match status" value="1"/>
</dbReference>
<protein>
    <recommendedName>
        <fullName evidence="2">Amidohydrolase</fullName>
    </recommendedName>
</protein>
<comment type="caution">
    <text evidence="1">The sequence shown here is derived from an EMBL/GenBank/DDBJ whole genome shotgun (WGS) entry which is preliminary data.</text>
</comment>
<evidence type="ECO:0008006" key="2">
    <source>
        <dbReference type="Google" id="ProtNLM"/>
    </source>
</evidence>
<feature type="non-terminal residue" evidence="1">
    <location>
        <position position="1"/>
    </location>
</feature>
<reference evidence="1" key="1">
    <citation type="journal article" date="2014" name="Front. Microbiol.">
        <title>High frequency of phylogenetically diverse reductive dehalogenase-homologous genes in deep subseafloor sedimentary metagenomes.</title>
        <authorList>
            <person name="Kawai M."/>
            <person name="Futagami T."/>
            <person name="Toyoda A."/>
            <person name="Takaki Y."/>
            <person name="Nishi S."/>
            <person name="Hori S."/>
            <person name="Arai W."/>
            <person name="Tsubouchi T."/>
            <person name="Morono Y."/>
            <person name="Uchiyama I."/>
            <person name="Ito T."/>
            <person name="Fujiyama A."/>
            <person name="Inagaki F."/>
            <person name="Takami H."/>
        </authorList>
    </citation>
    <scope>NUCLEOTIDE SEQUENCE</scope>
    <source>
        <strain evidence="1">Expedition CK06-06</strain>
    </source>
</reference>
<dbReference type="EMBL" id="BARS01048055">
    <property type="protein sequence ID" value="GAG32378.1"/>
    <property type="molecule type" value="Genomic_DNA"/>
</dbReference>
<sequence length="129" mass="14750">IPTIRLRYPGQIPGTTGHHWSSSISMATPIAHKGANYGARVIAMTAIDLLANPENVEVAWKYHREVTTADQQWESLIPLDTEPPIFLNEEKMARYRPLLDALRYDPERFDTYLEQLGITYPTVRSPEQE</sequence>
<gene>
    <name evidence="1" type="ORF">S01H1_72096</name>
</gene>
<proteinExistence type="predicted"/>
<evidence type="ECO:0000313" key="1">
    <source>
        <dbReference type="EMBL" id="GAG32378.1"/>
    </source>
</evidence>
<organism evidence="1">
    <name type="scientific">marine sediment metagenome</name>
    <dbReference type="NCBI Taxonomy" id="412755"/>
    <lineage>
        <taxon>unclassified sequences</taxon>
        <taxon>metagenomes</taxon>
        <taxon>ecological metagenomes</taxon>
    </lineage>
</organism>